<keyword evidence="2" id="KW-1185">Reference proteome</keyword>
<reference evidence="1" key="1">
    <citation type="submission" date="2020-05" db="EMBL/GenBank/DDBJ databases">
        <title>Large-scale comparative analyses of tick genomes elucidate their genetic diversity and vector capacities.</title>
        <authorList>
            <person name="Jia N."/>
            <person name="Wang J."/>
            <person name="Shi W."/>
            <person name="Du L."/>
            <person name="Sun Y."/>
            <person name="Zhan W."/>
            <person name="Jiang J."/>
            <person name="Wang Q."/>
            <person name="Zhang B."/>
            <person name="Ji P."/>
            <person name="Sakyi L.B."/>
            <person name="Cui X."/>
            <person name="Yuan T."/>
            <person name="Jiang B."/>
            <person name="Yang W."/>
            <person name="Lam T.T.-Y."/>
            <person name="Chang Q."/>
            <person name="Ding S."/>
            <person name="Wang X."/>
            <person name="Zhu J."/>
            <person name="Ruan X."/>
            <person name="Zhao L."/>
            <person name="Wei J."/>
            <person name="Que T."/>
            <person name="Du C."/>
            <person name="Cheng J."/>
            <person name="Dai P."/>
            <person name="Han X."/>
            <person name="Huang E."/>
            <person name="Gao Y."/>
            <person name="Liu J."/>
            <person name="Shao H."/>
            <person name="Ye R."/>
            <person name="Li L."/>
            <person name="Wei W."/>
            <person name="Wang X."/>
            <person name="Wang C."/>
            <person name="Yang T."/>
            <person name="Huo Q."/>
            <person name="Li W."/>
            <person name="Guo W."/>
            <person name="Chen H."/>
            <person name="Zhou L."/>
            <person name="Ni X."/>
            <person name="Tian J."/>
            <person name="Zhou Y."/>
            <person name="Sheng Y."/>
            <person name="Liu T."/>
            <person name="Pan Y."/>
            <person name="Xia L."/>
            <person name="Li J."/>
            <person name="Zhao F."/>
            <person name="Cao W."/>
        </authorList>
    </citation>
    <scope>NUCLEOTIDE SEQUENCE</scope>
    <source>
        <strain evidence="1">Hyas-2018</strain>
    </source>
</reference>
<dbReference type="Proteomes" id="UP000821845">
    <property type="component" value="Chromosome 4"/>
</dbReference>
<accession>A0ACB7SH35</accession>
<evidence type="ECO:0000313" key="2">
    <source>
        <dbReference type="Proteomes" id="UP000821845"/>
    </source>
</evidence>
<proteinExistence type="predicted"/>
<gene>
    <name evidence="1" type="ORF">HPB50_013727</name>
</gene>
<protein>
    <submittedName>
        <fullName evidence="1">Uncharacterized protein</fullName>
    </submittedName>
</protein>
<organism evidence="1 2">
    <name type="scientific">Hyalomma asiaticum</name>
    <name type="common">Tick</name>
    <dbReference type="NCBI Taxonomy" id="266040"/>
    <lineage>
        <taxon>Eukaryota</taxon>
        <taxon>Metazoa</taxon>
        <taxon>Ecdysozoa</taxon>
        <taxon>Arthropoda</taxon>
        <taxon>Chelicerata</taxon>
        <taxon>Arachnida</taxon>
        <taxon>Acari</taxon>
        <taxon>Parasitiformes</taxon>
        <taxon>Ixodida</taxon>
        <taxon>Ixodoidea</taxon>
        <taxon>Ixodidae</taxon>
        <taxon>Hyalomminae</taxon>
        <taxon>Hyalomma</taxon>
    </lineage>
</organism>
<sequence>MKGVSSDDVHSKRTTREADVTVKTPKSRHREVSRAGEERTASKTAAATATKRSKKKSKKDRRPDPHSSSKTFEPVGVAGAGIQSAAATIGSTTHPIQELGKHADPPSGIVCPVISSGHHAASVELSPGTAPNEATGGPAASAHSFGLPTQKGAEHQSAGAVLSDRVPDGADSMRGTIAEATGVQARDAGSRPSNGLAAAVESAERKSPESVAVGSPMAEIEALLRSTSPGTTLSPNQQTFDGQSSVCLRVVTQQSPGNPASSRRQRRYKSKPRKQTEDFVGMEKLCEMSIHRPGEDAKKSRRLLLVLPAVSVVVLIGLASIVFLMMTRNRMDANTTGEPFCTSGSCVMHADIIGLSDVYKDQHQGRPCDDFGSFICSFWKKRHKEKVARKYVTRSVLTDAFMDHIVSLEKFGVQEHVLAISQRPARMMDACLLRRPSDDKEALDQLLDFMHRTGIGFPGDDIDKSDYSRPLHMLVDLAYNWALPLWFFVDLVIPRNSTASHAVVSLRHSSLGDLYNSLQEAIEVYEEVYLFYVNTILEVVYGGTVEASFKHFTNESKLLQKHVFANLSRLSRSIHNPVLLTVKRLPYFVVNTSVEDWLGALRPLKGFQQNAGEDTVVYIADREMLVVMSTFFQAYSARELYLHIHWWFVQIFGAIVSNTLFDAFRRDPERGPLMQNVICSVQVNLNYNAVLASETRAHQESSISAKAVAALKNVHSAAVSKVSSAMGARLALLLEEMEPFLWPTEQYASDDGLLRLYGNATTDNKEPNFFQLWLSRAVSYQQSWASLKERSSEASIFKVDASLLTSHHIMSKVVSLSLAVIKAPLYYPDATSAIIYGGLGFIYATEIVRVLNSLSLLLDGGTTIVPSEAGFSQSYVSAPYSCAGMDVADIYPMYMALELAYASYRQFRDDTEDVRLWNAKGYTPEQIFFATVCYTMCDMDRGAVSCTTHMKHFPEFATAFSCPPSLSLESCDVLH</sequence>
<name>A0ACB7SH35_HYAAI</name>
<evidence type="ECO:0000313" key="1">
    <source>
        <dbReference type="EMBL" id="KAH6933224.1"/>
    </source>
</evidence>
<dbReference type="EMBL" id="CM023484">
    <property type="protein sequence ID" value="KAH6933224.1"/>
    <property type="molecule type" value="Genomic_DNA"/>
</dbReference>
<comment type="caution">
    <text evidence="1">The sequence shown here is derived from an EMBL/GenBank/DDBJ whole genome shotgun (WGS) entry which is preliminary data.</text>
</comment>